<proteinExistence type="predicted"/>
<gene>
    <name evidence="1" type="ORF">VSA01S_23070</name>
</gene>
<dbReference type="Proteomes" id="UP000321922">
    <property type="component" value="Unassembled WGS sequence"/>
</dbReference>
<evidence type="ECO:0000313" key="2">
    <source>
        <dbReference type="Proteomes" id="UP000321922"/>
    </source>
</evidence>
<sequence>MIAAIATGIAMSRLNVNVNRPVMVANAITIIRFIIMPSCRLLSSTLVKSSLLNEFAELMELLYIIEYEQSMNVMSFSLIEVHYSLIAKRYV</sequence>
<accession>A0A511QFX0</accession>
<dbReference type="AlphaFoldDB" id="A0A511QFX0"/>
<comment type="caution">
    <text evidence="1">The sequence shown here is derived from an EMBL/GenBank/DDBJ whole genome shotgun (WGS) entry which is preliminary data.</text>
</comment>
<name>A0A511QFX0_9VIBR</name>
<reference evidence="1 2" key="1">
    <citation type="submission" date="2019-07" db="EMBL/GenBank/DDBJ databases">
        <title>Whole genome shotgun sequence of Vibrio sagamiensis NBRC 104589.</title>
        <authorList>
            <person name="Hosoyama A."/>
            <person name="Uohara A."/>
            <person name="Ohji S."/>
            <person name="Ichikawa N."/>
        </authorList>
    </citation>
    <scope>NUCLEOTIDE SEQUENCE [LARGE SCALE GENOMIC DNA]</scope>
    <source>
        <strain evidence="1 2">NBRC 104589</strain>
    </source>
</reference>
<keyword evidence="2" id="KW-1185">Reference proteome</keyword>
<dbReference type="EMBL" id="BJXJ01000021">
    <property type="protein sequence ID" value="GEM76195.1"/>
    <property type="molecule type" value="Genomic_DNA"/>
</dbReference>
<evidence type="ECO:0000313" key="1">
    <source>
        <dbReference type="EMBL" id="GEM76195.1"/>
    </source>
</evidence>
<protein>
    <submittedName>
        <fullName evidence="1">Uncharacterized protein</fullName>
    </submittedName>
</protein>
<organism evidence="1 2">
    <name type="scientific">Vibrio sagamiensis NBRC 104589</name>
    <dbReference type="NCBI Taxonomy" id="1219064"/>
    <lineage>
        <taxon>Bacteria</taxon>
        <taxon>Pseudomonadati</taxon>
        <taxon>Pseudomonadota</taxon>
        <taxon>Gammaproteobacteria</taxon>
        <taxon>Vibrionales</taxon>
        <taxon>Vibrionaceae</taxon>
        <taxon>Vibrio</taxon>
    </lineage>
</organism>